<dbReference type="InterPro" id="IPR001128">
    <property type="entry name" value="Cyt_P450"/>
</dbReference>
<evidence type="ECO:0008006" key="12">
    <source>
        <dbReference type="Google" id="ProtNLM"/>
    </source>
</evidence>
<keyword evidence="4 8" id="KW-0479">Metal-binding</keyword>
<reference evidence="10 11" key="1">
    <citation type="journal article" date="2020" name="Genome Biol. Evol.">
        <title>A new high-quality draft genome assembly of the Chinese cordyceps Ophiocordyceps sinensis.</title>
        <authorList>
            <person name="Shu R."/>
            <person name="Zhang J."/>
            <person name="Meng Q."/>
            <person name="Zhang H."/>
            <person name="Zhou G."/>
            <person name="Li M."/>
            <person name="Wu P."/>
            <person name="Zhao Y."/>
            <person name="Chen C."/>
            <person name="Qin Q."/>
        </authorList>
    </citation>
    <scope>NUCLEOTIDE SEQUENCE [LARGE SCALE GENOMIC DNA]</scope>
    <source>
        <strain evidence="10 11">IOZ07</strain>
    </source>
</reference>
<dbReference type="Pfam" id="PF00067">
    <property type="entry name" value="p450"/>
    <property type="match status" value="1"/>
</dbReference>
<evidence type="ECO:0000256" key="8">
    <source>
        <dbReference type="PIRSR" id="PIRSR602401-1"/>
    </source>
</evidence>
<evidence type="ECO:0000256" key="5">
    <source>
        <dbReference type="ARBA" id="ARBA00023002"/>
    </source>
</evidence>
<comment type="similarity">
    <text evidence="2 9">Belongs to the cytochrome P450 family.</text>
</comment>
<dbReference type="PANTHER" id="PTHR24305">
    <property type="entry name" value="CYTOCHROME P450"/>
    <property type="match status" value="1"/>
</dbReference>
<dbReference type="Proteomes" id="UP000557566">
    <property type="component" value="Unassembled WGS sequence"/>
</dbReference>
<dbReference type="GO" id="GO:0004497">
    <property type="term" value="F:monooxygenase activity"/>
    <property type="evidence" value="ECO:0007669"/>
    <property type="project" value="UniProtKB-KW"/>
</dbReference>
<evidence type="ECO:0000256" key="3">
    <source>
        <dbReference type="ARBA" id="ARBA00022617"/>
    </source>
</evidence>
<dbReference type="OrthoDB" id="3945418at2759"/>
<dbReference type="InterPro" id="IPR002401">
    <property type="entry name" value="Cyt_P450_E_grp-I"/>
</dbReference>
<dbReference type="GO" id="GO:0005506">
    <property type="term" value="F:iron ion binding"/>
    <property type="evidence" value="ECO:0007669"/>
    <property type="project" value="InterPro"/>
</dbReference>
<protein>
    <recommendedName>
        <fullName evidence="12">Cytochrome P450</fullName>
    </recommendedName>
</protein>
<proteinExistence type="inferred from homology"/>
<evidence type="ECO:0000256" key="7">
    <source>
        <dbReference type="ARBA" id="ARBA00023033"/>
    </source>
</evidence>
<dbReference type="InterPro" id="IPR017972">
    <property type="entry name" value="Cyt_P450_CS"/>
</dbReference>
<dbReference type="PRINTS" id="PR00385">
    <property type="entry name" value="P450"/>
</dbReference>
<dbReference type="PANTHER" id="PTHR24305:SF157">
    <property type="entry name" value="N-ACETYLTRYPTOPHAN 6-HYDROXYLASE IVOC-RELATED"/>
    <property type="match status" value="1"/>
</dbReference>
<keyword evidence="6 8" id="KW-0408">Iron</keyword>
<evidence type="ECO:0000256" key="9">
    <source>
        <dbReference type="RuleBase" id="RU000461"/>
    </source>
</evidence>
<dbReference type="InterPro" id="IPR036396">
    <property type="entry name" value="Cyt_P450_sf"/>
</dbReference>
<dbReference type="SUPFAM" id="SSF48264">
    <property type="entry name" value="Cytochrome P450"/>
    <property type="match status" value="1"/>
</dbReference>
<evidence type="ECO:0000313" key="10">
    <source>
        <dbReference type="EMBL" id="KAF4505775.1"/>
    </source>
</evidence>
<dbReference type="EMBL" id="JAAVMX010000008">
    <property type="protein sequence ID" value="KAF4505775.1"/>
    <property type="molecule type" value="Genomic_DNA"/>
</dbReference>
<name>A0A8H4LUV2_9HYPO</name>
<dbReference type="InterPro" id="IPR050121">
    <property type="entry name" value="Cytochrome_P450_monoxygenase"/>
</dbReference>
<comment type="caution">
    <text evidence="10">The sequence shown here is derived from an EMBL/GenBank/DDBJ whole genome shotgun (WGS) entry which is preliminary data.</text>
</comment>
<evidence type="ECO:0000256" key="6">
    <source>
        <dbReference type="ARBA" id="ARBA00023004"/>
    </source>
</evidence>
<gene>
    <name evidence="10" type="ORF">G6O67_007689</name>
</gene>
<evidence type="ECO:0000313" key="11">
    <source>
        <dbReference type="Proteomes" id="UP000557566"/>
    </source>
</evidence>
<evidence type="ECO:0000256" key="1">
    <source>
        <dbReference type="ARBA" id="ARBA00001971"/>
    </source>
</evidence>
<dbReference type="GO" id="GO:0020037">
    <property type="term" value="F:heme binding"/>
    <property type="evidence" value="ECO:0007669"/>
    <property type="project" value="InterPro"/>
</dbReference>
<organism evidence="10 11">
    <name type="scientific">Ophiocordyceps sinensis</name>
    <dbReference type="NCBI Taxonomy" id="72228"/>
    <lineage>
        <taxon>Eukaryota</taxon>
        <taxon>Fungi</taxon>
        <taxon>Dikarya</taxon>
        <taxon>Ascomycota</taxon>
        <taxon>Pezizomycotina</taxon>
        <taxon>Sordariomycetes</taxon>
        <taxon>Hypocreomycetidae</taxon>
        <taxon>Hypocreales</taxon>
        <taxon>Ophiocordycipitaceae</taxon>
        <taxon>Ophiocordyceps</taxon>
    </lineage>
</organism>
<sequence length="509" mass="56783">MTPPSSLDLPWWQLGAAAIALAAAGLALYRLTLDPLARFPGPRLAAVTRWYEAYYDVVLGGQYTFKIRQMHKQYGPVIRISPYELHVDDAAFFDQLYRQDGRWDKYDWAGRGWGVPSSTIGTTDHYLHKARRQPLNPFFSKAKVASRQHHIRQHVLKLCHRLSAAAASGKGVNLGAAASAVARDVANDFILGKSYGALDRHDLQVAAVPKTHGSGTMWRVGKHFPWVPPLVKSIPRCLSKRVAGDKMQDFYRHIQESLKDTQDLIEAANAPEPDPDAPPTIVGAILESKLPPSDKTLPRVFQEVATVAGAGFETSAGALRLILFHVYSKPEILQKLRAELSSAGVDSADELELRTLEQLPYLTAVITEGLRLSPAIATRMARIAPDRDIAYDKWRIPAGTPVGMTVVLMHTDERWYTDPDRFEPERWLHFEARRQTEKAFAPFSRGTRSCVGMHLAWAEMYLVLAALVLRFDFTFPDASAADFECERDQFAIGTRSKGVLNALLTPYRG</sequence>
<keyword evidence="5 9" id="KW-0560">Oxidoreductase</keyword>
<evidence type="ECO:0000256" key="4">
    <source>
        <dbReference type="ARBA" id="ARBA00022723"/>
    </source>
</evidence>
<keyword evidence="11" id="KW-1185">Reference proteome</keyword>
<keyword evidence="7 9" id="KW-0503">Monooxygenase</keyword>
<dbReference type="AlphaFoldDB" id="A0A8H4LUV2"/>
<accession>A0A8H4LUV2</accession>
<dbReference type="GO" id="GO:0016705">
    <property type="term" value="F:oxidoreductase activity, acting on paired donors, with incorporation or reduction of molecular oxygen"/>
    <property type="evidence" value="ECO:0007669"/>
    <property type="project" value="InterPro"/>
</dbReference>
<evidence type="ECO:0000256" key="2">
    <source>
        <dbReference type="ARBA" id="ARBA00010617"/>
    </source>
</evidence>
<dbReference type="PRINTS" id="PR00463">
    <property type="entry name" value="EP450I"/>
</dbReference>
<comment type="cofactor">
    <cofactor evidence="1 8">
        <name>heme</name>
        <dbReference type="ChEBI" id="CHEBI:30413"/>
    </cofactor>
</comment>
<dbReference type="CDD" id="cd11062">
    <property type="entry name" value="CYP58-like"/>
    <property type="match status" value="1"/>
</dbReference>
<keyword evidence="3 8" id="KW-0349">Heme</keyword>
<feature type="binding site" description="axial binding residue" evidence="8">
    <location>
        <position position="450"/>
    </location>
    <ligand>
        <name>heme</name>
        <dbReference type="ChEBI" id="CHEBI:30413"/>
    </ligand>
    <ligandPart>
        <name>Fe</name>
        <dbReference type="ChEBI" id="CHEBI:18248"/>
    </ligandPart>
</feature>
<dbReference type="Gene3D" id="1.10.630.10">
    <property type="entry name" value="Cytochrome P450"/>
    <property type="match status" value="1"/>
</dbReference>
<dbReference type="PROSITE" id="PS00086">
    <property type="entry name" value="CYTOCHROME_P450"/>
    <property type="match status" value="1"/>
</dbReference>